<dbReference type="EMBL" id="CP036431">
    <property type="protein sequence ID" value="QDV39682.1"/>
    <property type="molecule type" value="Genomic_DNA"/>
</dbReference>
<reference evidence="1 2" key="1">
    <citation type="submission" date="2019-02" db="EMBL/GenBank/DDBJ databases">
        <title>Deep-cultivation of Planctomycetes and their phenomic and genomic characterization uncovers novel biology.</title>
        <authorList>
            <person name="Wiegand S."/>
            <person name="Jogler M."/>
            <person name="Boedeker C."/>
            <person name="Pinto D."/>
            <person name="Vollmers J."/>
            <person name="Rivas-Marin E."/>
            <person name="Kohn T."/>
            <person name="Peeters S.H."/>
            <person name="Heuer A."/>
            <person name="Rast P."/>
            <person name="Oberbeckmann S."/>
            <person name="Bunk B."/>
            <person name="Jeske O."/>
            <person name="Meyerdierks A."/>
            <person name="Storesund J.E."/>
            <person name="Kallscheuer N."/>
            <person name="Luecker S."/>
            <person name="Lage O.M."/>
            <person name="Pohl T."/>
            <person name="Merkel B.J."/>
            <person name="Hornburger P."/>
            <person name="Mueller R.-W."/>
            <person name="Bruemmer F."/>
            <person name="Labrenz M."/>
            <person name="Spormann A.M."/>
            <person name="Op den Camp H."/>
            <person name="Overmann J."/>
            <person name="Amann R."/>
            <person name="Jetten M.S.M."/>
            <person name="Mascher T."/>
            <person name="Medema M.H."/>
            <person name="Devos D.P."/>
            <person name="Kaster A.-K."/>
            <person name="Ovreas L."/>
            <person name="Rohde M."/>
            <person name="Galperin M.Y."/>
            <person name="Jogler C."/>
        </authorList>
    </citation>
    <scope>NUCLEOTIDE SEQUENCE [LARGE SCALE GENOMIC DNA]</scope>
    <source>
        <strain evidence="1 2">ElP</strain>
        <plasmid evidence="2">pelp_5</plasmid>
    </source>
</reference>
<gene>
    <name evidence="1" type="ORF">ElP_76540</name>
</gene>
<evidence type="ECO:0000313" key="2">
    <source>
        <dbReference type="Proteomes" id="UP000317835"/>
    </source>
</evidence>
<dbReference type="Proteomes" id="UP000317835">
    <property type="component" value="Plasmid pElP_5"/>
</dbReference>
<dbReference type="KEGG" id="tpla:ElP_76540"/>
<proteinExistence type="predicted"/>
<evidence type="ECO:0000313" key="1">
    <source>
        <dbReference type="EMBL" id="QDV39682.1"/>
    </source>
</evidence>
<dbReference type="RefSeq" id="WP_145279957.1">
    <property type="nucleotide sequence ID" value="NZ_CP036431.1"/>
</dbReference>
<name>A0A518HFQ6_9BACT</name>
<sequence length="115" mass="12011">MPDVSLAVLRGAPGSLPDRHLMGAEAGLAVEIFDPGPGDDLVPVIAAFAGSVPAPWVVDLCGMRIEAQAEQVGGEWPACRQVQSYERDEAIPLVLDGRVVAELDITGLLLPSPVT</sequence>
<organism evidence="1 2">
    <name type="scientific">Tautonia plasticadhaerens</name>
    <dbReference type="NCBI Taxonomy" id="2527974"/>
    <lineage>
        <taxon>Bacteria</taxon>
        <taxon>Pseudomonadati</taxon>
        <taxon>Planctomycetota</taxon>
        <taxon>Planctomycetia</taxon>
        <taxon>Isosphaerales</taxon>
        <taxon>Isosphaeraceae</taxon>
        <taxon>Tautonia</taxon>
    </lineage>
</organism>
<geneLocation type="plasmid" evidence="2">
    <name>pelp_5</name>
</geneLocation>
<protein>
    <submittedName>
        <fullName evidence="1">Uncharacterized protein</fullName>
    </submittedName>
</protein>
<keyword evidence="2" id="KW-1185">Reference proteome</keyword>
<dbReference type="AlphaFoldDB" id="A0A518HFQ6"/>
<keyword evidence="1" id="KW-0614">Plasmid</keyword>
<accession>A0A518HFQ6</accession>